<evidence type="ECO:0000313" key="3">
    <source>
        <dbReference type="EMBL" id="MFC3514300.1"/>
    </source>
</evidence>
<reference evidence="4" key="1">
    <citation type="journal article" date="2019" name="Int. J. Syst. Evol. Microbiol.">
        <title>The Global Catalogue of Microorganisms (GCM) 10K type strain sequencing project: providing services to taxonomists for standard genome sequencing and annotation.</title>
        <authorList>
            <consortium name="The Broad Institute Genomics Platform"/>
            <consortium name="The Broad Institute Genome Sequencing Center for Infectious Disease"/>
            <person name="Wu L."/>
            <person name="Ma J."/>
        </authorList>
    </citation>
    <scope>NUCLEOTIDE SEQUENCE [LARGE SCALE GENOMIC DNA]</scope>
    <source>
        <strain evidence="4">CGMCC 4.7682</strain>
    </source>
</reference>
<gene>
    <name evidence="3" type="ORF">ACFORO_29315</name>
</gene>
<dbReference type="EMBL" id="JBHRWI010000039">
    <property type="protein sequence ID" value="MFC3514300.1"/>
    <property type="molecule type" value="Genomic_DNA"/>
</dbReference>
<dbReference type="Gene3D" id="3.40.50.1820">
    <property type="entry name" value="alpha/beta hydrolase"/>
    <property type="match status" value="1"/>
</dbReference>
<evidence type="ECO:0000259" key="2">
    <source>
        <dbReference type="Pfam" id="PF20434"/>
    </source>
</evidence>
<dbReference type="InterPro" id="IPR029058">
    <property type="entry name" value="AB_hydrolase_fold"/>
</dbReference>
<dbReference type="GO" id="GO:0016787">
    <property type="term" value="F:hydrolase activity"/>
    <property type="evidence" value="ECO:0007669"/>
    <property type="project" value="UniProtKB-KW"/>
</dbReference>
<evidence type="ECO:0000256" key="1">
    <source>
        <dbReference type="ARBA" id="ARBA00022801"/>
    </source>
</evidence>
<dbReference type="Pfam" id="PF20434">
    <property type="entry name" value="BD-FAE"/>
    <property type="match status" value="1"/>
</dbReference>
<evidence type="ECO:0000313" key="4">
    <source>
        <dbReference type="Proteomes" id="UP001595764"/>
    </source>
</evidence>
<proteinExistence type="predicted"/>
<organism evidence="3 4">
    <name type="scientific">Amycolatopsis halotolerans</name>
    <dbReference type="NCBI Taxonomy" id="330083"/>
    <lineage>
        <taxon>Bacteria</taxon>
        <taxon>Bacillati</taxon>
        <taxon>Actinomycetota</taxon>
        <taxon>Actinomycetes</taxon>
        <taxon>Pseudonocardiales</taxon>
        <taxon>Pseudonocardiaceae</taxon>
        <taxon>Amycolatopsis</taxon>
    </lineage>
</organism>
<dbReference type="PANTHER" id="PTHR48081">
    <property type="entry name" value="AB HYDROLASE SUPERFAMILY PROTEIN C4A8.06C"/>
    <property type="match status" value="1"/>
</dbReference>
<keyword evidence="1 3" id="KW-0378">Hydrolase</keyword>
<dbReference type="SUPFAM" id="SSF53474">
    <property type="entry name" value="alpha/beta-Hydrolases"/>
    <property type="match status" value="1"/>
</dbReference>
<dbReference type="RefSeq" id="WP_377872229.1">
    <property type="nucleotide sequence ID" value="NZ_JBHMAY010000037.1"/>
</dbReference>
<dbReference type="Proteomes" id="UP001595764">
    <property type="component" value="Unassembled WGS sequence"/>
</dbReference>
<sequence length="276" mass="29105">MSLANVLSLRARPADRIEHYGTGSEHVLEMWHGGEKTAVVVHGGFWAAEYDRSHIRPFCAALADQGYTTVAVEYHRVGQHAGGWPGTFTDVAAAVDALPRLVGSRRETTVLVGHSAGGHLALWTALRDQLPDGGPGVPGNRTEVKGVVSLAGVCDLVDGHRRNLDDGAVHRLLGGPPDGLSARYRLADPIRLVPSAARCVLVHGDQDDRVPVSQSVRFHAAALAQGGDARLMILPGTGHFELIDPTSAAFDAVLDAVRTAFSAPGYLAPTGSESAK</sequence>
<name>A0ABV7QQW0_9PSEU</name>
<comment type="caution">
    <text evidence="3">The sequence shown here is derived from an EMBL/GenBank/DDBJ whole genome shotgun (WGS) entry which is preliminary data.</text>
</comment>
<protein>
    <submittedName>
        <fullName evidence="3">Alpha/beta hydrolase family protein</fullName>
        <ecNumber evidence="3">3.4.-.-</ecNumber>
    </submittedName>
</protein>
<keyword evidence="4" id="KW-1185">Reference proteome</keyword>
<feature type="domain" description="BD-FAE-like" evidence="2">
    <location>
        <begin position="36"/>
        <end position="220"/>
    </location>
</feature>
<dbReference type="EC" id="3.4.-.-" evidence="3"/>
<accession>A0ABV7QQW0</accession>
<dbReference type="InterPro" id="IPR050300">
    <property type="entry name" value="GDXG_lipolytic_enzyme"/>
</dbReference>
<dbReference type="PANTHER" id="PTHR48081:SF33">
    <property type="entry name" value="KYNURENINE FORMAMIDASE"/>
    <property type="match status" value="1"/>
</dbReference>
<dbReference type="InterPro" id="IPR049492">
    <property type="entry name" value="BD-FAE-like_dom"/>
</dbReference>